<dbReference type="RefSeq" id="WP_186941814.1">
    <property type="nucleotide sequence ID" value="NZ_JACOGA010000007.1"/>
</dbReference>
<evidence type="ECO:0000313" key="1">
    <source>
        <dbReference type="EMBL" id="MBC3873790.1"/>
    </source>
</evidence>
<accession>A0ABR6YAX8</accession>
<dbReference type="EMBL" id="JACOGA010000007">
    <property type="protein sequence ID" value="MBC3873790.1"/>
    <property type="molecule type" value="Genomic_DNA"/>
</dbReference>
<proteinExistence type="predicted"/>
<keyword evidence="2" id="KW-1185">Reference proteome</keyword>
<reference evidence="1 2" key="1">
    <citation type="submission" date="2020-08" db="EMBL/GenBank/DDBJ databases">
        <title>Novel species isolated from subtropical streams in China.</title>
        <authorList>
            <person name="Lu H."/>
        </authorList>
    </citation>
    <scope>NUCLEOTIDE SEQUENCE [LARGE SCALE GENOMIC DNA]</scope>
    <source>
        <strain evidence="1 2">LX15W</strain>
    </source>
</reference>
<comment type="caution">
    <text evidence="1">The sequence shown here is derived from an EMBL/GenBank/DDBJ whole genome shotgun (WGS) entry which is preliminary data.</text>
</comment>
<evidence type="ECO:0000313" key="2">
    <source>
        <dbReference type="Proteomes" id="UP000624279"/>
    </source>
</evidence>
<protein>
    <submittedName>
        <fullName evidence="1">DUF4256 domain-containing protein</fullName>
    </submittedName>
</protein>
<sequence>MPKTDYADLLSTLKTRFEKNKAHHQHVTWADVEKKLAKNSTCLAVLMSMEQSGGEPDVVDFELGAGNNKEIFFCDCAAESPSGRRSVCYDRAGLESRKEHQPADSAVDMANAIGVTLLSEEQYRALQSLGEFDKKTSSWIQTPAAIRALGGALFCDRRYDHVFVYHNGAQSYYSARGFRGVLKL</sequence>
<dbReference type="Pfam" id="PF14066">
    <property type="entry name" value="DUF4256"/>
    <property type="match status" value="1"/>
</dbReference>
<gene>
    <name evidence="1" type="ORF">H8K55_09330</name>
</gene>
<dbReference type="InterPro" id="IPR025352">
    <property type="entry name" value="DUF4256"/>
</dbReference>
<organism evidence="1 2">
    <name type="scientific">Undibacterium flavidum</name>
    <dbReference type="NCBI Taxonomy" id="2762297"/>
    <lineage>
        <taxon>Bacteria</taxon>
        <taxon>Pseudomonadati</taxon>
        <taxon>Pseudomonadota</taxon>
        <taxon>Betaproteobacteria</taxon>
        <taxon>Burkholderiales</taxon>
        <taxon>Oxalobacteraceae</taxon>
        <taxon>Undibacterium</taxon>
    </lineage>
</organism>
<dbReference type="Proteomes" id="UP000624279">
    <property type="component" value="Unassembled WGS sequence"/>
</dbReference>
<name>A0ABR6YAX8_9BURK</name>